<dbReference type="InterPro" id="IPR016024">
    <property type="entry name" value="ARM-type_fold"/>
</dbReference>
<dbReference type="InterPro" id="IPR013083">
    <property type="entry name" value="Znf_RING/FYVE/PHD"/>
</dbReference>
<dbReference type="Gene3D" id="3.30.40.10">
    <property type="entry name" value="Zinc/RING finger domain, C3HC4 (zinc finger)"/>
    <property type="match status" value="1"/>
</dbReference>
<evidence type="ECO:0000256" key="4">
    <source>
        <dbReference type="ARBA" id="ARBA00022786"/>
    </source>
</evidence>
<feature type="domain" description="U-box" evidence="7">
    <location>
        <begin position="8"/>
        <end position="83"/>
    </location>
</feature>
<comment type="pathway">
    <text evidence="2 5">Protein modification; protein ubiquitination.</text>
</comment>
<accession>A0ABD3AZY8</accession>
<sequence>MDSGSSADVPPFFICSISLEIMKDPVTISTGMTFDRESIHKWLFQYNQNTCPVTKQALPDQFVIPNSNLLRLIRSWIVSYTTKRFRVRRWNPGMIRVFLVNFDIASILASIVMKDDDEQIEAASSTDDESWEIIEEAVLILDCINLPGEKLKKLAQEGEGKFIALLSSVVVQQESSYQERIQADSLLKSIFRIVDDVYKVELKIEMFEGIAEILKDQNSTRGSIAALLILIEVLPYGNSRKKAVEVGIVTILIELLSETSERRICEVLLHVQNQICKGADGRAAFLDHPVAVAAVSSKILRISHVANDRGVTLLSCLFRYCETSRVAKEMLEVGGVAKMCMVVQTPCSSKTKDKAKAILGMVPIIVGALLFLELAIHLARL</sequence>
<dbReference type="SUPFAM" id="SSF57850">
    <property type="entry name" value="RING/U-box"/>
    <property type="match status" value="1"/>
</dbReference>
<dbReference type="Pfam" id="PF04564">
    <property type="entry name" value="U-box"/>
    <property type="match status" value="1"/>
</dbReference>
<evidence type="ECO:0000259" key="7">
    <source>
        <dbReference type="PROSITE" id="PS51698"/>
    </source>
</evidence>
<evidence type="ECO:0000256" key="3">
    <source>
        <dbReference type="ARBA" id="ARBA00022679"/>
    </source>
</evidence>
<dbReference type="InterPro" id="IPR045185">
    <property type="entry name" value="PUB22/23/24-like"/>
</dbReference>
<evidence type="ECO:0000256" key="2">
    <source>
        <dbReference type="ARBA" id="ARBA00004906"/>
    </source>
</evidence>
<proteinExistence type="predicted"/>
<evidence type="ECO:0000256" key="1">
    <source>
        <dbReference type="ARBA" id="ARBA00000900"/>
    </source>
</evidence>
<name>A0ABD3AZY8_9GENT</name>
<keyword evidence="6" id="KW-0472">Membrane</keyword>
<protein>
    <recommendedName>
        <fullName evidence="5 7">U-box domain-containing protein</fullName>
        <ecNumber evidence="5">2.3.2.27</ecNumber>
    </recommendedName>
    <alternativeName>
        <fullName evidence="5">RING-type E3 ubiquitin transferase PUB</fullName>
    </alternativeName>
</protein>
<keyword evidence="3 5" id="KW-0808">Transferase</keyword>
<keyword evidence="4 5" id="KW-0833">Ubl conjugation pathway</keyword>
<comment type="function">
    <text evidence="5">Functions as an E3 ubiquitin ligase.</text>
</comment>
<evidence type="ECO:0000313" key="8">
    <source>
        <dbReference type="EMBL" id="KAL3536683.1"/>
    </source>
</evidence>
<comment type="catalytic activity">
    <reaction evidence="1 5">
        <text>S-ubiquitinyl-[E2 ubiquitin-conjugating enzyme]-L-cysteine + [acceptor protein]-L-lysine = [E2 ubiquitin-conjugating enzyme]-L-cysteine + N(6)-ubiquitinyl-[acceptor protein]-L-lysine.</text>
        <dbReference type="EC" id="2.3.2.27"/>
    </reaction>
</comment>
<reference evidence="8 9" key="1">
    <citation type="submission" date="2024-11" db="EMBL/GenBank/DDBJ databases">
        <title>A near-complete genome assembly of Cinchona calisaya.</title>
        <authorList>
            <person name="Lian D.C."/>
            <person name="Zhao X.W."/>
            <person name="Wei L."/>
        </authorList>
    </citation>
    <scope>NUCLEOTIDE SEQUENCE [LARGE SCALE GENOMIC DNA]</scope>
    <source>
        <tissue evidence="8">Nenye</tissue>
    </source>
</reference>
<dbReference type="Proteomes" id="UP001630127">
    <property type="component" value="Unassembled WGS sequence"/>
</dbReference>
<dbReference type="InterPro" id="IPR045210">
    <property type="entry name" value="RING-Ubox_PUB"/>
</dbReference>
<dbReference type="PANTHER" id="PTHR22849:SF164">
    <property type="entry name" value="U-BOX DOMAIN-CONTAINING PROTEIN"/>
    <property type="match status" value="1"/>
</dbReference>
<dbReference type="Pfam" id="PF25598">
    <property type="entry name" value="ARM_PUB"/>
    <property type="match status" value="1"/>
</dbReference>
<gene>
    <name evidence="8" type="ORF">ACH5RR_000049</name>
</gene>
<evidence type="ECO:0000313" key="9">
    <source>
        <dbReference type="Proteomes" id="UP001630127"/>
    </source>
</evidence>
<dbReference type="EC" id="2.3.2.27" evidence="5"/>
<dbReference type="AlphaFoldDB" id="A0ABD3AZY8"/>
<keyword evidence="6" id="KW-1133">Transmembrane helix</keyword>
<keyword evidence="6" id="KW-0812">Transmembrane</keyword>
<feature type="transmembrane region" description="Helical" evidence="6">
    <location>
        <begin position="357"/>
        <end position="379"/>
    </location>
</feature>
<dbReference type="SUPFAM" id="SSF48371">
    <property type="entry name" value="ARM repeat"/>
    <property type="match status" value="1"/>
</dbReference>
<dbReference type="PROSITE" id="PS51698">
    <property type="entry name" value="U_BOX"/>
    <property type="match status" value="1"/>
</dbReference>
<evidence type="ECO:0000256" key="6">
    <source>
        <dbReference type="SAM" id="Phobius"/>
    </source>
</evidence>
<dbReference type="InterPro" id="IPR003613">
    <property type="entry name" value="Ubox_domain"/>
</dbReference>
<dbReference type="GO" id="GO:0061630">
    <property type="term" value="F:ubiquitin protein ligase activity"/>
    <property type="evidence" value="ECO:0007669"/>
    <property type="project" value="UniProtKB-UniRule"/>
</dbReference>
<dbReference type="GO" id="GO:0016567">
    <property type="term" value="P:protein ubiquitination"/>
    <property type="evidence" value="ECO:0007669"/>
    <property type="project" value="UniProtKB-UniRule"/>
</dbReference>
<comment type="caution">
    <text evidence="8">The sequence shown here is derived from an EMBL/GenBank/DDBJ whole genome shotgun (WGS) entry which is preliminary data.</text>
</comment>
<dbReference type="EMBL" id="JBJUIK010000001">
    <property type="protein sequence ID" value="KAL3536683.1"/>
    <property type="molecule type" value="Genomic_DNA"/>
</dbReference>
<organism evidence="8 9">
    <name type="scientific">Cinchona calisaya</name>
    <dbReference type="NCBI Taxonomy" id="153742"/>
    <lineage>
        <taxon>Eukaryota</taxon>
        <taxon>Viridiplantae</taxon>
        <taxon>Streptophyta</taxon>
        <taxon>Embryophyta</taxon>
        <taxon>Tracheophyta</taxon>
        <taxon>Spermatophyta</taxon>
        <taxon>Magnoliopsida</taxon>
        <taxon>eudicotyledons</taxon>
        <taxon>Gunneridae</taxon>
        <taxon>Pentapetalae</taxon>
        <taxon>asterids</taxon>
        <taxon>lamiids</taxon>
        <taxon>Gentianales</taxon>
        <taxon>Rubiaceae</taxon>
        <taxon>Cinchonoideae</taxon>
        <taxon>Cinchoneae</taxon>
        <taxon>Cinchona</taxon>
    </lineage>
</organism>
<evidence type="ECO:0000256" key="5">
    <source>
        <dbReference type="RuleBase" id="RU369093"/>
    </source>
</evidence>
<dbReference type="CDD" id="cd16664">
    <property type="entry name" value="RING-Ubox_PUB"/>
    <property type="match status" value="1"/>
</dbReference>
<dbReference type="InterPro" id="IPR058678">
    <property type="entry name" value="ARM_PUB"/>
</dbReference>
<dbReference type="SMART" id="SM00504">
    <property type="entry name" value="Ubox"/>
    <property type="match status" value="1"/>
</dbReference>
<keyword evidence="9" id="KW-1185">Reference proteome</keyword>
<dbReference type="PANTHER" id="PTHR22849">
    <property type="entry name" value="WDSAM1 PROTEIN"/>
    <property type="match status" value="1"/>
</dbReference>